<dbReference type="EMBL" id="CP120629">
    <property type="protein sequence ID" value="WEW59719.1"/>
    <property type="molecule type" value="Genomic_DNA"/>
</dbReference>
<dbReference type="SUPFAM" id="SSF54637">
    <property type="entry name" value="Thioesterase/thiol ester dehydrase-isomerase"/>
    <property type="match status" value="1"/>
</dbReference>
<accession>A0AAF0DK17</accession>
<dbReference type="InterPro" id="IPR039298">
    <property type="entry name" value="ACOT13"/>
</dbReference>
<dbReference type="Pfam" id="PF03061">
    <property type="entry name" value="4HBT"/>
    <property type="match status" value="1"/>
</dbReference>
<organism evidence="4 5">
    <name type="scientific">Emydomyces testavorans</name>
    <dbReference type="NCBI Taxonomy" id="2070801"/>
    <lineage>
        <taxon>Eukaryota</taxon>
        <taxon>Fungi</taxon>
        <taxon>Dikarya</taxon>
        <taxon>Ascomycota</taxon>
        <taxon>Pezizomycotina</taxon>
        <taxon>Eurotiomycetes</taxon>
        <taxon>Eurotiomycetidae</taxon>
        <taxon>Onygenales</taxon>
        <taxon>Nannizziopsiaceae</taxon>
        <taxon>Emydomyces</taxon>
    </lineage>
</organism>
<dbReference type="AlphaFoldDB" id="A0AAF0DK17"/>
<dbReference type="GO" id="GO:0047617">
    <property type="term" value="F:fatty acyl-CoA hydrolase activity"/>
    <property type="evidence" value="ECO:0007669"/>
    <property type="project" value="InterPro"/>
</dbReference>
<keyword evidence="5" id="KW-1185">Reference proteome</keyword>
<proteinExistence type="inferred from homology"/>
<sequence>MEMTQDLFTSRVKSMYENGLFDPDVITYESSLREHICFQSTSLGPPTRAVFRSVVAPSMCNKLGNLHGGCAATIIDILTSVVLLAIGQPGMFSYGGVTRTLDVKYLRPVPEGMQIEIDCELLSMGKRLAMSRAVIRRVDNGDLCIIGMHDKVNTDPVLQKL</sequence>
<dbReference type="Proteomes" id="UP001219355">
    <property type="component" value="Chromosome 3"/>
</dbReference>
<evidence type="ECO:0000256" key="2">
    <source>
        <dbReference type="ARBA" id="ARBA00022801"/>
    </source>
</evidence>
<keyword evidence="2" id="KW-0378">Hydrolase</keyword>
<gene>
    <name evidence="4" type="ORF">PRK78_005199</name>
</gene>
<evidence type="ECO:0000256" key="1">
    <source>
        <dbReference type="ARBA" id="ARBA00008324"/>
    </source>
</evidence>
<dbReference type="InterPro" id="IPR029069">
    <property type="entry name" value="HotDog_dom_sf"/>
</dbReference>
<dbReference type="PANTHER" id="PTHR21660">
    <property type="entry name" value="THIOESTERASE SUPERFAMILY MEMBER-RELATED"/>
    <property type="match status" value="1"/>
</dbReference>
<reference evidence="4" key="1">
    <citation type="submission" date="2023-03" db="EMBL/GenBank/DDBJ databases">
        <title>Emydomyces testavorans Genome Sequence.</title>
        <authorList>
            <person name="Hoyer L."/>
        </authorList>
    </citation>
    <scope>NUCLEOTIDE SEQUENCE</scope>
    <source>
        <strain evidence="4">16-2883</strain>
    </source>
</reference>
<dbReference type="CDD" id="cd03443">
    <property type="entry name" value="PaaI_thioesterase"/>
    <property type="match status" value="1"/>
</dbReference>
<feature type="domain" description="Thioesterase" evidence="3">
    <location>
        <begin position="64"/>
        <end position="143"/>
    </location>
</feature>
<protein>
    <recommendedName>
        <fullName evidence="3">Thioesterase domain-containing protein</fullName>
    </recommendedName>
</protein>
<evidence type="ECO:0000313" key="4">
    <source>
        <dbReference type="EMBL" id="WEW59719.1"/>
    </source>
</evidence>
<dbReference type="PANTHER" id="PTHR21660:SF1">
    <property type="entry name" value="ACYL-COENZYME A THIOESTERASE 13"/>
    <property type="match status" value="1"/>
</dbReference>
<evidence type="ECO:0000313" key="5">
    <source>
        <dbReference type="Proteomes" id="UP001219355"/>
    </source>
</evidence>
<evidence type="ECO:0000259" key="3">
    <source>
        <dbReference type="Pfam" id="PF03061"/>
    </source>
</evidence>
<dbReference type="Gene3D" id="3.10.129.10">
    <property type="entry name" value="Hotdog Thioesterase"/>
    <property type="match status" value="1"/>
</dbReference>
<name>A0AAF0DK17_9EURO</name>
<comment type="similarity">
    <text evidence="1">Belongs to the thioesterase PaaI family.</text>
</comment>
<dbReference type="InterPro" id="IPR006683">
    <property type="entry name" value="Thioestr_dom"/>
</dbReference>